<feature type="region of interest" description="Disordered" evidence="1">
    <location>
        <begin position="1"/>
        <end position="31"/>
    </location>
</feature>
<dbReference type="AlphaFoldDB" id="A0A2H3FPK7"/>
<evidence type="ECO:0000313" key="3">
    <source>
        <dbReference type="Proteomes" id="UP000219602"/>
    </source>
</evidence>
<dbReference type="EMBL" id="MABQ02000013">
    <property type="protein sequence ID" value="PCD21517.1"/>
    <property type="molecule type" value="Genomic_DNA"/>
</dbReference>
<comment type="caution">
    <text evidence="2">The sequence shown here is derived from an EMBL/GenBank/DDBJ whole genome shotgun (WGS) entry which is preliminary data.</text>
</comment>
<sequence>MDSDDQEIPQYLPPPYNSLRGQRGRPGPWHHTSQLTVDQQHFALKYFVENQRICLATLDGQWSPYAEARTRSDPIIIIQFKCCHKLGDCCRVEYELVRNESRRVLVGTWNTTKLKYYRPQPLEYLVAKLTAGDEPSFWQPYASPRYSYYDADLKEIRKPEPLALFQRLELANNDCSRGI</sequence>
<evidence type="ECO:0000256" key="1">
    <source>
        <dbReference type="SAM" id="MobiDB-lite"/>
    </source>
</evidence>
<reference evidence="2 3" key="1">
    <citation type="journal article" date="2016" name="Environ. Microbiol.">
        <title>Effector profiles distinguish formae speciales of Fusarium oxysporum.</title>
        <authorList>
            <person name="van Dam P."/>
            <person name="Fokkens L."/>
            <person name="Schmidt S.M."/>
            <person name="Linmans J.H."/>
            <person name="Kistler H.C."/>
            <person name="Ma L.J."/>
            <person name="Rep M."/>
        </authorList>
    </citation>
    <scope>NUCLEOTIDE SEQUENCE [LARGE SCALE GENOMIC DNA]</scope>
    <source>
        <strain evidence="2 3">Forc016</strain>
    </source>
</reference>
<protein>
    <submittedName>
        <fullName evidence="2">Uncharacterized protein</fullName>
    </submittedName>
</protein>
<gene>
    <name evidence="2" type="ORF">AU210_016478</name>
</gene>
<evidence type="ECO:0000313" key="2">
    <source>
        <dbReference type="EMBL" id="PCD21517.1"/>
    </source>
</evidence>
<proteinExistence type="predicted"/>
<name>A0A2H3FPK7_FUSOX</name>
<accession>A0A2H3FPK7</accession>
<dbReference type="Proteomes" id="UP000219602">
    <property type="component" value="Unassembled WGS sequence"/>
</dbReference>
<organism evidence="2 3">
    <name type="scientific">Fusarium oxysporum f. sp. radicis-cucumerinum</name>
    <dbReference type="NCBI Taxonomy" id="327505"/>
    <lineage>
        <taxon>Eukaryota</taxon>
        <taxon>Fungi</taxon>
        <taxon>Dikarya</taxon>
        <taxon>Ascomycota</taxon>
        <taxon>Pezizomycotina</taxon>
        <taxon>Sordariomycetes</taxon>
        <taxon>Hypocreomycetidae</taxon>
        <taxon>Hypocreales</taxon>
        <taxon>Nectriaceae</taxon>
        <taxon>Fusarium</taxon>
        <taxon>Fusarium oxysporum species complex</taxon>
    </lineage>
</organism>
<reference evidence="2 3" key="2">
    <citation type="journal article" date="2017" name="Sci. Rep.">
        <title>A mobile pathogenicity chromosome in Fusarium oxysporum for infection of multiple cucurbit species.</title>
        <authorList>
            <person name="van Dam P."/>
            <person name="Fokkens L."/>
            <person name="Ayukawa Y."/>
            <person name="van der Gragt M."/>
            <person name="Ter Horst A."/>
            <person name="Brankovics B."/>
            <person name="Houterman P.M."/>
            <person name="Arie T."/>
            <person name="Rep M."/>
        </authorList>
    </citation>
    <scope>NUCLEOTIDE SEQUENCE [LARGE SCALE GENOMIC DNA]</scope>
    <source>
        <strain evidence="2 3">Forc016</strain>
    </source>
</reference>